<reference evidence="1 2" key="1">
    <citation type="submission" date="2016-09" db="EMBL/GenBank/DDBJ databases">
        <title>Metabolic pathway, cell adaptation mechanisms and a novel monoxygenase revealed through proteogenomic-transcription analysis of a Sphingomonas haloaromaticamans strain degrading the fungicide ortho-phenylphenol.</title>
        <authorList>
            <person name="Perruchon C."/>
            <person name="Papadopoulou E.S."/>
            <person name="Rousidou C."/>
            <person name="Vasileiadis S."/>
            <person name="Tanou G."/>
            <person name="Amoutzias G."/>
            <person name="Molassiotis A."/>
            <person name="Karpouzas D.G."/>
        </authorList>
    </citation>
    <scope>NUCLEOTIDE SEQUENCE [LARGE SCALE GENOMIC DNA]</scope>
    <source>
        <strain evidence="1 2">P3</strain>
    </source>
</reference>
<comment type="caution">
    <text evidence="1">The sequence shown here is derived from an EMBL/GenBank/DDBJ whole genome shotgun (WGS) entry which is preliminary data.</text>
</comment>
<organism evidence="1 2">
    <name type="scientific">Edaphosphingomonas haloaromaticamans</name>
    <dbReference type="NCBI Taxonomy" id="653954"/>
    <lineage>
        <taxon>Bacteria</taxon>
        <taxon>Pseudomonadati</taxon>
        <taxon>Pseudomonadota</taxon>
        <taxon>Alphaproteobacteria</taxon>
        <taxon>Sphingomonadales</taxon>
        <taxon>Rhizorhabdaceae</taxon>
        <taxon>Edaphosphingomonas</taxon>
    </lineage>
</organism>
<evidence type="ECO:0000313" key="2">
    <source>
        <dbReference type="Proteomes" id="UP000179467"/>
    </source>
</evidence>
<protein>
    <submittedName>
        <fullName evidence="1">Uncharacterized protein</fullName>
    </submittedName>
</protein>
<dbReference type="AlphaFoldDB" id="A0A1S1H9D6"/>
<name>A0A1S1H9D6_9SPHN</name>
<dbReference type="EMBL" id="MIPT01000001">
    <property type="protein sequence ID" value="OHT18789.1"/>
    <property type="molecule type" value="Genomic_DNA"/>
</dbReference>
<sequence length="152" mass="16701">MLVGGAAVELYSSSAVNTGDFDIVTPRQQWFEEILQRQGFVKPAGPGMATRGWIHPDLKLGFEIVSSSLLDGLADRERILFLDFGTEGRAAIISVEDIIADRMGQFASGAAPEMWEQARSLLVLHSDLDRAYLDRRIREETGGDYGIADIEG</sequence>
<proteinExistence type="predicted"/>
<dbReference type="RefSeq" id="WP_254684356.1">
    <property type="nucleotide sequence ID" value="NZ_MIPT01000001.1"/>
</dbReference>
<accession>A0A1S1H9D6</accession>
<keyword evidence="2" id="KW-1185">Reference proteome</keyword>
<evidence type="ECO:0000313" key="1">
    <source>
        <dbReference type="EMBL" id="OHT18789.1"/>
    </source>
</evidence>
<dbReference type="Proteomes" id="UP000179467">
    <property type="component" value="Unassembled WGS sequence"/>
</dbReference>
<gene>
    <name evidence="1" type="ORF">BHE75_00766</name>
</gene>